<reference evidence="8" key="1">
    <citation type="submission" date="2018-11" db="EMBL/GenBank/DDBJ databases">
        <authorList>
            <person name="Alioto T."/>
            <person name="Alioto T."/>
        </authorList>
    </citation>
    <scope>NUCLEOTIDE SEQUENCE</scope>
</reference>
<dbReference type="EMBL" id="UYJE01010158">
    <property type="protein sequence ID" value="VDI80176.1"/>
    <property type="molecule type" value="Genomic_DNA"/>
</dbReference>
<dbReference type="CDD" id="cd18808">
    <property type="entry name" value="SF1_C_Upf1"/>
    <property type="match status" value="1"/>
</dbReference>
<keyword evidence="3 8" id="KW-0378">Hydrolase</keyword>
<sequence length="1776" mass="204873">MEDTDNNAVTMLDGNTKTDSMSDIDPYYSDDSMMSGNHSVMSAEDNIAEMDSLPIAKKQSLLYQRVPDCVSREVGPYTFSTVYDQRLPDDIMDMEMSQSKAYLNAALLCLDQTVEYLEMNNLGEAKKHCIKVYDILQDIHDPALDSDKITAYNTCCCIFQQCGDHEYALECYYKGFWIRKLDVYSFHANEALTYWIPLLEGLNLIKLIALIRTLRAETDKLFASNPTENCDKALYIYLDLNISLRSVQGDFQLAKAVIEDVRCILIQITKCFLLKGNNQQVCKICKDIDQKFPVTRGSSMMGDFFQTWSKALANLGKFDVAKKKVQEGLEMVFTKDDKDAGRCLLSQITLMEDESREPANDTVDSDDEYVRGSNYSTLQQQRQQAEEARANHHKRTARHRPKRNSESQDYINTTWTELPKKRRGRKRHLTASSTGSQASEDSEQLPLPEAHANSDIDSDEEFDTMSRSDWFGPPDPSSEDESDIEDFSNVDQFEKSSRKFDNGSDEINEQGLLLEGISLSDKFLEEHRKPSHNKSHFTYPEFYSDERNAENCRRNPLKFKKCKVRIESAHGAVCTNLDHSDDIQEIEISGRSKIGKVFNEDEVYVEVLQDERDAYKNKNYIPRLQKTLDLSKMSLKVFGQIRGVKQRHHYPDIDHPVFVCVLDESEFHLMLPISKTVPKLHILNRKCENNYQVEVYRYVEEKGYLVHKELFDIKPGEIKNYIFLVAMICWENLYPLGAVIKVINAKDGLNSGMEILRLHHQVPTGYKFETVETVRTLTDQHEKLVKKDKREDLTDLEVFTIDPTDSRDLDDALSIEENSEGNYRIGVHIADVTAIIKKGDYIDCEAYDRATTFYPGQGRNPYHMLPEPLSTNLCSLIPGQPRPVISIFFTCDKEGKPLEKHEIKKTTIKSRQKLTYREAQDVLLNIGRNVPDSICKQIKCLFNIAKSRRIRRLGGAMYHVPIETDDDDFMETKEAHFLVEEFMILANHTIGTYLFRKFKNCVPLRIQPPPEPECVQQWLHSNEFIADLILKLQEVHPLPTIESERKLSVNNARTGRYNRVLMFQQHVWSSLLQAIRRKDLPAVMRILGCDEIHPFACLGLEEWYEYQEKAEYKCSGDIQSKKDGSHFSLGMFPYIHFTSPIRRYVDIISHRLLHCALDEKKPCYTPEEISEMCYHINEVTGRAKAYQNKCRALNWGYKLRKESTVFHGFVKTVSEKEVTVVIPDKGHFEIGRKTEPDIMNVKGIVRNNPKQYQAIQKALESSFSLIQGPPGTGKTYTGIKLVYLFNQINLKWKEMGNEKKQIMFCGPSNKSVDLVAKMMKKKLGELCPKMIRWYGSSIEDQEFPIPGKTPTLGRGERAVADEQLREYSMHIQIRQLGKPYMEEITAFDRLFRQNPDGVDFNDVKKYRKLIRKAVIEEVAHYDVIFCTTAMATNLKVMAGTKGRIFQIIVDECGMCTEPESMAAIIATRAQQVVLIGDHKQLRPIVMSSNAAKLGLEKSLFERYAETGKTLTMLTSQYRMHPEICAFPSKQFYRNRLETMPSLMWRTDSPLKSWLKQNTPVIFCHVEGTEEYLPFNTEEGNEQSCSNKQEVDQVVKVFKHLVEDELIDPHYINIMSQYNSQCHSIRQELKKDKFIQFNVNTVVASQGGEWDYVVISLVRSLPDYRIEPKPTLGWCKQNLGFITDEHQTNVALTRARKGLIVIGNQKLLKCNDVWANFLNHYGQKGCVVDCDKFPPPPQRIQERKQKKKKSQRVQEMDEEFYSRTEEDPNQEEESRPE</sequence>
<evidence type="ECO:0000256" key="4">
    <source>
        <dbReference type="ARBA" id="ARBA00022806"/>
    </source>
</evidence>
<dbReference type="InterPro" id="IPR047187">
    <property type="entry name" value="SF1_C_Upf1"/>
</dbReference>
<dbReference type="GO" id="GO:0043139">
    <property type="term" value="F:5'-3' DNA helicase activity"/>
    <property type="evidence" value="ECO:0007669"/>
    <property type="project" value="TreeGrafter"/>
</dbReference>
<proteinExistence type="inferred from homology"/>
<feature type="region of interest" description="Disordered" evidence="6">
    <location>
        <begin position="1734"/>
        <end position="1776"/>
    </location>
</feature>
<dbReference type="SUPFAM" id="SSF52540">
    <property type="entry name" value="P-loop containing nucleoside triphosphate hydrolases"/>
    <property type="match status" value="1"/>
</dbReference>
<evidence type="ECO:0000313" key="9">
    <source>
        <dbReference type="Proteomes" id="UP000596742"/>
    </source>
</evidence>
<feature type="region of interest" description="Disordered" evidence="6">
    <location>
        <begin position="1"/>
        <end position="22"/>
    </location>
</feature>
<evidence type="ECO:0000256" key="1">
    <source>
        <dbReference type="ARBA" id="ARBA00007913"/>
    </source>
</evidence>
<dbReference type="InterPro" id="IPR027417">
    <property type="entry name" value="P-loop_NTPase"/>
</dbReference>
<dbReference type="InterPro" id="IPR001900">
    <property type="entry name" value="RNase_II/R"/>
</dbReference>
<feature type="compositionally biased region" description="Polar residues" evidence="6">
    <location>
        <begin position="1"/>
        <end position="21"/>
    </location>
</feature>
<comment type="similarity">
    <text evidence="1">Belongs to the DNA2/NAM7 helicase family.</text>
</comment>
<accession>A0A8B6HIX0</accession>
<keyword evidence="5" id="KW-0067">ATP-binding</keyword>
<dbReference type="GO" id="GO:0005524">
    <property type="term" value="F:ATP binding"/>
    <property type="evidence" value="ECO:0007669"/>
    <property type="project" value="UniProtKB-KW"/>
</dbReference>
<dbReference type="SMART" id="SM00955">
    <property type="entry name" value="RNB"/>
    <property type="match status" value="1"/>
</dbReference>
<dbReference type="InterPro" id="IPR012340">
    <property type="entry name" value="NA-bd_OB-fold"/>
</dbReference>
<dbReference type="Gene3D" id="3.40.50.300">
    <property type="entry name" value="P-loop containing nucleotide triphosphate hydrolases"/>
    <property type="match status" value="2"/>
</dbReference>
<dbReference type="Pfam" id="PF13087">
    <property type="entry name" value="AAA_12"/>
    <property type="match status" value="1"/>
</dbReference>
<dbReference type="SUPFAM" id="SSF50249">
    <property type="entry name" value="Nucleic acid-binding proteins"/>
    <property type="match status" value="1"/>
</dbReference>
<dbReference type="GO" id="GO:0016787">
    <property type="term" value="F:hydrolase activity"/>
    <property type="evidence" value="ECO:0007669"/>
    <property type="project" value="UniProtKB-KW"/>
</dbReference>
<feature type="region of interest" description="Disordered" evidence="6">
    <location>
        <begin position="376"/>
        <end position="486"/>
    </location>
</feature>
<comment type="caution">
    <text evidence="8">The sequence shown here is derived from an EMBL/GenBank/DDBJ whole genome shotgun (WGS) entry which is preliminary data.</text>
</comment>
<dbReference type="OrthoDB" id="6287246at2759"/>
<dbReference type="PANTHER" id="PTHR43788:SF16">
    <property type="entry name" value="HELICASE WITH ZINC FINGER 2"/>
    <property type="match status" value="1"/>
</dbReference>
<keyword evidence="2" id="KW-0547">Nucleotide-binding</keyword>
<protein>
    <submittedName>
        <fullName evidence="8">Regulator of nonsense transcripts 1</fullName>
        <ecNumber evidence="8">3.6.4.-</ecNumber>
    </submittedName>
</protein>
<evidence type="ECO:0000256" key="3">
    <source>
        <dbReference type="ARBA" id="ARBA00022801"/>
    </source>
</evidence>
<evidence type="ECO:0000256" key="2">
    <source>
        <dbReference type="ARBA" id="ARBA00022741"/>
    </source>
</evidence>
<feature type="compositionally biased region" description="Polar residues" evidence="6">
    <location>
        <begin position="407"/>
        <end position="416"/>
    </location>
</feature>
<feature type="compositionally biased region" description="Polar residues" evidence="6">
    <location>
        <begin position="430"/>
        <end position="439"/>
    </location>
</feature>
<feature type="compositionally biased region" description="Basic and acidic residues" evidence="6">
    <location>
        <begin position="1751"/>
        <end position="1776"/>
    </location>
</feature>
<dbReference type="FunFam" id="3.40.50.300:FF:001313">
    <property type="entry name" value="Helicase with zinc finger domain 2"/>
    <property type="match status" value="1"/>
</dbReference>
<gene>
    <name evidence="8" type="ORF">MGAL_10B091701</name>
</gene>
<dbReference type="Pfam" id="PF13086">
    <property type="entry name" value="AAA_11"/>
    <property type="match status" value="1"/>
</dbReference>
<evidence type="ECO:0000256" key="5">
    <source>
        <dbReference type="ARBA" id="ARBA00022840"/>
    </source>
</evidence>
<dbReference type="InterPro" id="IPR050534">
    <property type="entry name" value="Coronavir_polyprotein_1ab"/>
</dbReference>
<keyword evidence="4" id="KW-0347">Helicase</keyword>
<evidence type="ECO:0000313" key="8">
    <source>
        <dbReference type="EMBL" id="VDI80176.1"/>
    </source>
</evidence>
<feature type="domain" description="RNB" evidence="7">
    <location>
        <begin position="790"/>
        <end position="1159"/>
    </location>
</feature>
<dbReference type="EC" id="3.6.4.-" evidence="8"/>
<organism evidence="8 9">
    <name type="scientific">Mytilus galloprovincialis</name>
    <name type="common">Mediterranean mussel</name>
    <dbReference type="NCBI Taxonomy" id="29158"/>
    <lineage>
        <taxon>Eukaryota</taxon>
        <taxon>Metazoa</taxon>
        <taxon>Spiralia</taxon>
        <taxon>Lophotrochozoa</taxon>
        <taxon>Mollusca</taxon>
        <taxon>Bivalvia</taxon>
        <taxon>Autobranchia</taxon>
        <taxon>Pteriomorphia</taxon>
        <taxon>Mytilida</taxon>
        <taxon>Mytiloidea</taxon>
        <taxon>Mytilidae</taxon>
        <taxon>Mytilinae</taxon>
        <taxon>Mytilus</taxon>
    </lineage>
</organism>
<dbReference type="InterPro" id="IPR041677">
    <property type="entry name" value="DNA2/NAM7_AAA_11"/>
</dbReference>
<dbReference type="PANTHER" id="PTHR43788">
    <property type="entry name" value="DNA2/NAM7 HELICASE FAMILY MEMBER"/>
    <property type="match status" value="1"/>
</dbReference>
<feature type="compositionally biased region" description="Basic residues" evidence="6">
    <location>
        <begin position="391"/>
        <end position="402"/>
    </location>
</feature>
<name>A0A8B6HIX0_MYTGA</name>
<dbReference type="InterPro" id="IPR056787">
    <property type="entry name" value="OB_HELZ2"/>
</dbReference>
<evidence type="ECO:0000256" key="6">
    <source>
        <dbReference type="SAM" id="MobiDB-lite"/>
    </source>
</evidence>
<dbReference type="Pfam" id="PF25049">
    <property type="entry name" value="OB_HELZ2"/>
    <property type="match status" value="1"/>
</dbReference>
<dbReference type="GO" id="GO:0004540">
    <property type="term" value="F:RNA nuclease activity"/>
    <property type="evidence" value="ECO:0007669"/>
    <property type="project" value="InterPro"/>
</dbReference>
<dbReference type="GO" id="GO:0003723">
    <property type="term" value="F:RNA binding"/>
    <property type="evidence" value="ECO:0007669"/>
    <property type="project" value="InterPro"/>
</dbReference>
<dbReference type="InterPro" id="IPR041679">
    <property type="entry name" value="DNA2/NAM7-like_C"/>
</dbReference>
<evidence type="ECO:0000259" key="7">
    <source>
        <dbReference type="SMART" id="SM00955"/>
    </source>
</evidence>
<dbReference type="Proteomes" id="UP000596742">
    <property type="component" value="Unassembled WGS sequence"/>
</dbReference>
<keyword evidence="9" id="KW-1185">Reference proteome</keyword>
<feature type="compositionally biased region" description="Acidic residues" evidence="6">
    <location>
        <begin position="477"/>
        <end position="486"/>
    </location>
</feature>
<feature type="compositionally biased region" description="Basic residues" evidence="6">
    <location>
        <begin position="420"/>
        <end position="429"/>
    </location>
</feature>
<dbReference type="Pfam" id="PF00773">
    <property type="entry name" value="RNB"/>
    <property type="match status" value="1"/>
</dbReference>